<accession>A0A158JSB6</accession>
<dbReference type="EMBL" id="FCOK02000112">
    <property type="protein sequence ID" value="SAL71321.1"/>
    <property type="molecule type" value="Genomic_DNA"/>
</dbReference>
<gene>
    <name evidence="1" type="ORF">AWB69_08605</name>
</gene>
<dbReference type="Proteomes" id="UP000054683">
    <property type="component" value="Unassembled WGS sequence"/>
</dbReference>
<proteinExistence type="predicted"/>
<protein>
    <submittedName>
        <fullName evidence="1">Lipoprotein</fullName>
    </submittedName>
</protein>
<sequence length="182" mass="20932">MTRRKSKIGCPLEHRLDVWRITLTFALTLALSACVQPWDRFKTGEPESAVTAALGQPKETYDLPNGGKRLMWPTQPMGETTVAADIDADGKVVDVRQVLQPLEFYRAEPGKWTRADVLVNFGRPEETMYLPLAKREVWTYRYLEDNTWYQLFHFYFDDAGVLRSTQKSPDPLHDHPDDNSSN</sequence>
<keyword evidence="1" id="KW-0449">Lipoprotein</keyword>
<dbReference type="RefSeq" id="WP_231937421.1">
    <property type="nucleotide sequence ID" value="NZ_FCOK02000112.1"/>
</dbReference>
<organism evidence="1 2">
    <name type="scientific">Caballeronia udeis</name>
    <dbReference type="NCBI Taxonomy" id="1232866"/>
    <lineage>
        <taxon>Bacteria</taxon>
        <taxon>Pseudomonadati</taxon>
        <taxon>Pseudomonadota</taxon>
        <taxon>Betaproteobacteria</taxon>
        <taxon>Burkholderiales</taxon>
        <taxon>Burkholderiaceae</taxon>
        <taxon>Caballeronia</taxon>
    </lineage>
</organism>
<reference evidence="1 2" key="1">
    <citation type="submission" date="2016-01" db="EMBL/GenBank/DDBJ databases">
        <authorList>
            <person name="Oliw E.H."/>
        </authorList>
    </citation>
    <scope>NUCLEOTIDE SEQUENCE [LARGE SCALE GENOMIC DNA]</scope>
    <source>
        <strain evidence="1">LMG 27134</strain>
    </source>
</reference>
<dbReference type="AlphaFoldDB" id="A0A158JSB6"/>
<evidence type="ECO:0000313" key="1">
    <source>
        <dbReference type="EMBL" id="SAL71321.1"/>
    </source>
</evidence>
<evidence type="ECO:0000313" key="2">
    <source>
        <dbReference type="Proteomes" id="UP000054683"/>
    </source>
</evidence>
<name>A0A158JSB6_9BURK</name>
<dbReference type="PROSITE" id="PS51257">
    <property type="entry name" value="PROKAR_LIPOPROTEIN"/>
    <property type="match status" value="1"/>
</dbReference>